<gene>
    <name evidence="1" type="ORF">IAG44_39760</name>
</gene>
<dbReference type="AlphaFoldDB" id="A0A7H0IQ88"/>
<dbReference type="RefSeq" id="WP_187751877.1">
    <property type="nucleotide sequence ID" value="NZ_CP060828.1"/>
</dbReference>
<dbReference type="KEGG" id="sroi:IAG44_39760"/>
<keyword evidence="2" id="KW-1185">Reference proteome</keyword>
<protein>
    <submittedName>
        <fullName evidence="1">Uncharacterized protein</fullName>
    </submittedName>
</protein>
<organism evidence="1 2">
    <name type="scientific">Streptomyces roseirectus</name>
    <dbReference type="NCBI Taxonomy" id="2768066"/>
    <lineage>
        <taxon>Bacteria</taxon>
        <taxon>Bacillati</taxon>
        <taxon>Actinomycetota</taxon>
        <taxon>Actinomycetes</taxon>
        <taxon>Kitasatosporales</taxon>
        <taxon>Streptomycetaceae</taxon>
        <taxon>Streptomyces</taxon>
    </lineage>
</organism>
<evidence type="ECO:0000313" key="1">
    <source>
        <dbReference type="EMBL" id="QNP74954.1"/>
    </source>
</evidence>
<dbReference type="EMBL" id="CP060828">
    <property type="protein sequence ID" value="QNP74954.1"/>
    <property type="molecule type" value="Genomic_DNA"/>
</dbReference>
<sequence length="228" mass="24832">MKTPAVVPYITARTGEEPAPLSHLLARPGHGLAYPDETDGDRDAHGVLWARTSQPRDGDRLVGRPRWRDVHPARQRECMEGLLCQVCALPASRTEAGYLFLASPPNGNPLARWPEGHLTSQPPLCLRHAQTSVDQCGYLARTGAVALRAKEPRPYGVLGTVYGPGPGGRPQAIRSDDPAGYLVHPYRHRHVTAWLLASQLVCRLRAVTVIDLPEEIAADAARTSAEPE</sequence>
<evidence type="ECO:0000313" key="2">
    <source>
        <dbReference type="Proteomes" id="UP000516052"/>
    </source>
</evidence>
<dbReference type="Proteomes" id="UP000516052">
    <property type="component" value="Chromosome"/>
</dbReference>
<accession>A0A7H0IQ88</accession>
<proteinExistence type="predicted"/>
<reference evidence="1 2" key="1">
    <citation type="submission" date="2020-08" db="EMBL/GenBank/DDBJ databases">
        <title>A novel species.</title>
        <authorList>
            <person name="Gao J."/>
        </authorList>
    </citation>
    <scope>NUCLEOTIDE SEQUENCE [LARGE SCALE GENOMIC DNA]</scope>
    <source>
        <strain evidence="1 2">CRXT-G-22</strain>
    </source>
</reference>
<name>A0A7H0IQ88_9ACTN</name>